<evidence type="ECO:0000256" key="3">
    <source>
        <dbReference type="ARBA" id="ARBA00007970"/>
    </source>
</evidence>
<comment type="catalytic activity">
    <reaction evidence="8 9">
        <text>L-histidinol phosphate + 2-oxoglutarate = 3-(imidazol-4-yl)-2-oxopropyl phosphate + L-glutamate</text>
        <dbReference type="Rhea" id="RHEA:23744"/>
        <dbReference type="ChEBI" id="CHEBI:16810"/>
        <dbReference type="ChEBI" id="CHEBI:29985"/>
        <dbReference type="ChEBI" id="CHEBI:57766"/>
        <dbReference type="ChEBI" id="CHEBI:57980"/>
        <dbReference type="EC" id="2.6.1.9"/>
    </reaction>
</comment>
<dbReference type="InterPro" id="IPR004839">
    <property type="entry name" value="Aminotransferase_I/II_large"/>
</dbReference>
<gene>
    <name evidence="9 11" type="primary">hisC</name>
    <name evidence="11" type="ORF">NJQ99_07930</name>
</gene>
<protein>
    <recommendedName>
        <fullName evidence="9">Histidinol-phosphate aminotransferase</fullName>
        <ecNumber evidence="9">2.6.1.9</ecNumber>
    </recommendedName>
    <alternativeName>
        <fullName evidence="9">Imidazole acetol-phosphate transaminase</fullName>
    </alternativeName>
</protein>
<dbReference type="Gene3D" id="3.40.640.10">
    <property type="entry name" value="Type I PLP-dependent aspartate aminotransferase-like (Major domain)"/>
    <property type="match status" value="1"/>
</dbReference>
<comment type="cofactor">
    <cofactor evidence="1 9">
        <name>pyridoxal 5'-phosphate</name>
        <dbReference type="ChEBI" id="CHEBI:597326"/>
    </cofactor>
</comment>
<accession>A0A9J6PCN3</accession>
<dbReference type="AlphaFoldDB" id="A0A9J6PCN3"/>
<dbReference type="PANTHER" id="PTHR43643">
    <property type="entry name" value="HISTIDINOL-PHOSPHATE AMINOTRANSFERASE 2"/>
    <property type="match status" value="1"/>
</dbReference>
<dbReference type="PANTHER" id="PTHR43643:SF3">
    <property type="entry name" value="HISTIDINOL-PHOSPHATE AMINOTRANSFERASE"/>
    <property type="match status" value="1"/>
</dbReference>
<dbReference type="RefSeq" id="WP_269332294.1">
    <property type="nucleotide sequence ID" value="NZ_JAMZFT010000002.1"/>
</dbReference>
<dbReference type="GO" id="GO:0000105">
    <property type="term" value="P:L-histidine biosynthetic process"/>
    <property type="evidence" value="ECO:0007669"/>
    <property type="project" value="UniProtKB-UniRule"/>
</dbReference>
<evidence type="ECO:0000313" key="11">
    <source>
        <dbReference type="EMBL" id="MCP1336329.1"/>
    </source>
</evidence>
<keyword evidence="5 9" id="KW-0032">Aminotransferase</keyword>
<dbReference type="NCBIfam" id="TIGR01141">
    <property type="entry name" value="hisC"/>
    <property type="match status" value="1"/>
</dbReference>
<dbReference type="EC" id="2.6.1.9" evidence="9"/>
<dbReference type="Gene3D" id="3.90.1150.10">
    <property type="entry name" value="Aspartate Aminotransferase, domain 1"/>
    <property type="match status" value="1"/>
</dbReference>
<keyword evidence="7 9" id="KW-0663">Pyridoxal phosphate</keyword>
<feature type="domain" description="Aminotransferase class I/classII large" evidence="10">
    <location>
        <begin position="39"/>
        <end position="365"/>
    </location>
</feature>
<evidence type="ECO:0000256" key="1">
    <source>
        <dbReference type="ARBA" id="ARBA00001933"/>
    </source>
</evidence>
<evidence type="ECO:0000313" key="12">
    <source>
        <dbReference type="Proteomes" id="UP001055804"/>
    </source>
</evidence>
<name>A0A9J6PCN3_9PROT</name>
<evidence type="ECO:0000256" key="7">
    <source>
        <dbReference type="ARBA" id="ARBA00022898"/>
    </source>
</evidence>
<evidence type="ECO:0000256" key="2">
    <source>
        <dbReference type="ARBA" id="ARBA00005011"/>
    </source>
</evidence>
<organism evidence="11 12">
    <name type="scientific">Futiania mangrovi</name>
    <dbReference type="NCBI Taxonomy" id="2959716"/>
    <lineage>
        <taxon>Bacteria</taxon>
        <taxon>Pseudomonadati</taxon>
        <taxon>Pseudomonadota</taxon>
        <taxon>Alphaproteobacteria</taxon>
        <taxon>Futianiales</taxon>
        <taxon>Futianiaceae</taxon>
        <taxon>Futiania</taxon>
    </lineage>
</organism>
<evidence type="ECO:0000256" key="6">
    <source>
        <dbReference type="ARBA" id="ARBA00022679"/>
    </source>
</evidence>
<comment type="subunit">
    <text evidence="4 9">Homodimer.</text>
</comment>
<keyword evidence="6 9" id="KW-0808">Transferase</keyword>
<dbReference type="InterPro" id="IPR015421">
    <property type="entry name" value="PyrdxlP-dep_Trfase_major"/>
</dbReference>
<feature type="modified residue" description="N6-(pyridoxal phosphate)lysine" evidence="9">
    <location>
        <position position="229"/>
    </location>
</feature>
<evidence type="ECO:0000256" key="5">
    <source>
        <dbReference type="ARBA" id="ARBA00022576"/>
    </source>
</evidence>
<keyword evidence="9" id="KW-0368">Histidine biosynthesis</keyword>
<dbReference type="GO" id="GO:0004400">
    <property type="term" value="F:histidinol-phosphate transaminase activity"/>
    <property type="evidence" value="ECO:0007669"/>
    <property type="project" value="UniProtKB-UniRule"/>
</dbReference>
<sequence>MTDGGSAGAGRAPAARPGVMEISAYVGGASGAAGAARTVKLSSNECAWGPSPKAVEAFEAASKKLYRYPDGGAADLRAAIARRFGLDASRIVCGAGSDEIISLLCQAYLAPGDEALYSAHGFLMYRISTLAAGGVPVTAPETDLHADVDALLAKVTDRTRIVFLANPNNPTGTYLPAAEVRRLHAGLRPDILLVLDAAYAEFVRRNDYEAGIEMVATSENVVMTRTFSKLYGLAGLRVGWAYCPEGVADVLNRVRGPFNVNLPAQAAAVAALADTGWADKVATETIRLRGLAAERLAALGLTVTPSEGNFLLVHFPVTAGRTAQDADAFLQREGVIVRRMEGYGLPGALRISIGTEEETAACLDAVARFVEGWGG</sequence>
<dbReference type="InterPro" id="IPR015422">
    <property type="entry name" value="PyrdxlP-dep_Trfase_small"/>
</dbReference>
<dbReference type="HAMAP" id="MF_01023">
    <property type="entry name" value="HisC_aminotrans_2"/>
    <property type="match status" value="1"/>
</dbReference>
<reference evidence="11" key="1">
    <citation type="submission" date="2022-06" db="EMBL/GenBank/DDBJ databases">
        <title>Isolation and Genomics of Futiania mangrovii gen. nov., sp. nov., a Rare and Metabolically-versatile member in the Class Alphaproteobacteria.</title>
        <authorList>
            <person name="Liu L."/>
            <person name="Huang W.-C."/>
            <person name="Pan J."/>
            <person name="Li J."/>
            <person name="Huang Y."/>
            <person name="Du H."/>
            <person name="Liu Y."/>
            <person name="Li M."/>
        </authorList>
    </citation>
    <scope>NUCLEOTIDE SEQUENCE</scope>
    <source>
        <strain evidence="11">FT118</strain>
    </source>
</reference>
<dbReference type="CDD" id="cd00609">
    <property type="entry name" value="AAT_like"/>
    <property type="match status" value="1"/>
</dbReference>
<evidence type="ECO:0000256" key="8">
    <source>
        <dbReference type="ARBA" id="ARBA00047481"/>
    </source>
</evidence>
<comment type="caution">
    <text evidence="11">The sequence shown here is derived from an EMBL/GenBank/DDBJ whole genome shotgun (WGS) entry which is preliminary data.</text>
</comment>
<evidence type="ECO:0000256" key="4">
    <source>
        <dbReference type="ARBA" id="ARBA00011738"/>
    </source>
</evidence>
<dbReference type="GO" id="GO:0030170">
    <property type="term" value="F:pyridoxal phosphate binding"/>
    <property type="evidence" value="ECO:0007669"/>
    <property type="project" value="InterPro"/>
</dbReference>
<dbReference type="Proteomes" id="UP001055804">
    <property type="component" value="Unassembled WGS sequence"/>
</dbReference>
<dbReference type="InterPro" id="IPR015424">
    <property type="entry name" value="PyrdxlP-dep_Trfase"/>
</dbReference>
<keyword evidence="9" id="KW-0028">Amino-acid biosynthesis</keyword>
<dbReference type="InterPro" id="IPR005861">
    <property type="entry name" value="HisP_aminotrans"/>
</dbReference>
<dbReference type="Pfam" id="PF00155">
    <property type="entry name" value="Aminotran_1_2"/>
    <property type="match status" value="1"/>
</dbReference>
<evidence type="ECO:0000256" key="9">
    <source>
        <dbReference type="HAMAP-Rule" id="MF_01023"/>
    </source>
</evidence>
<dbReference type="EMBL" id="JAMZFT010000002">
    <property type="protein sequence ID" value="MCP1336329.1"/>
    <property type="molecule type" value="Genomic_DNA"/>
</dbReference>
<proteinExistence type="inferred from homology"/>
<comment type="pathway">
    <text evidence="2 9">Amino-acid biosynthesis; L-histidine biosynthesis; L-histidine from 5-phospho-alpha-D-ribose 1-diphosphate: step 7/9.</text>
</comment>
<dbReference type="InterPro" id="IPR050106">
    <property type="entry name" value="HistidinolP_aminotransfase"/>
</dbReference>
<comment type="similarity">
    <text evidence="3 9">Belongs to the class-II pyridoxal-phosphate-dependent aminotransferase family. Histidinol-phosphate aminotransferase subfamily.</text>
</comment>
<evidence type="ECO:0000259" key="10">
    <source>
        <dbReference type="Pfam" id="PF00155"/>
    </source>
</evidence>
<dbReference type="SUPFAM" id="SSF53383">
    <property type="entry name" value="PLP-dependent transferases"/>
    <property type="match status" value="1"/>
</dbReference>
<keyword evidence="12" id="KW-1185">Reference proteome</keyword>